<dbReference type="Proteomes" id="UP000719942">
    <property type="component" value="Unassembled WGS sequence"/>
</dbReference>
<dbReference type="CDD" id="cd01189">
    <property type="entry name" value="INT_ICEBs1_C_like"/>
    <property type="match status" value="1"/>
</dbReference>
<dbReference type="InterPro" id="IPR002104">
    <property type="entry name" value="Integrase_catalytic"/>
</dbReference>
<dbReference type="InterPro" id="IPR013762">
    <property type="entry name" value="Integrase-like_cat_sf"/>
</dbReference>
<dbReference type="Gene3D" id="1.10.443.10">
    <property type="entry name" value="Intergrase catalytic core"/>
    <property type="match status" value="1"/>
</dbReference>
<evidence type="ECO:0000256" key="4">
    <source>
        <dbReference type="ARBA" id="ARBA00023125"/>
    </source>
</evidence>
<dbReference type="PANTHER" id="PTHR30349:SF64">
    <property type="entry name" value="PROPHAGE INTEGRASE INTD-RELATED"/>
    <property type="match status" value="1"/>
</dbReference>
<reference evidence="7 8" key="1">
    <citation type="submission" date="2021-03" db="EMBL/GenBank/DDBJ databases">
        <title>Caproiciproducens sp. nov. isolated from feces of cow.</title>
        <authorList>
            <person name="Choi J.-Y."/>
        </authorList>
    </citation>
    <scope>NUCLEOTIDE SEQUENCE [LARGE SCALE GENOMIC DNA]</scope>
    <source>
        <strain evidence="7 8">AGMB10547</strain>
    </source>
</reference>
<keyword evidence="8" id="KW-1185">Reference proteome</keyword>
<evidence type="ECO:0000256" key="5">
    <source>
        <dbReference type="ARBA" id="ARBA00023172"/>
    </source>
</evidence>
<keyword evidence="4" id="KW-0238">DNA-binding</keyword>
<dbReference type="SUPFAM" id="SSF56349">
    <property type="entry name" value="DNA breaking-rejoining enzymes"/>
    <property type="match status" value="1"/>
</dbReference>
<dbReference type="EMBL" id="JAGFNZ010000006">
    <property type="protein sequence ID" value="MBW7573877.1"/>
    <property type="molecule type" value="Genomic_DNA"/>
</dbReference>
<comment type="similarity">
    <text evidence="2">Belongs to the 'phage' integrase family.</text>
</comment>
<organism evidence="7 8">
    <name type="scientific">Caproiciproducens faecalis</name>
    <dbReference type="NCBI Taxonomy" id="2820301"/>
    <lineage>
        <taxon>Bacteria</taxon>
        <taxon>Bacillati</taxon>
        <taxon>Bacillota</taxon>
        <taxon>Clostridia</taxon>
        <taxon>Eubacteriales</taxon>
        <taxon>Acutalibacteraceae</taxon>
        <taxon>Caproiciproducens</taxon>
    </lineage>
</organism>
<evidence type="ECO:0000313" key="7">
    <source>
        <dbReference type="EMBL" id="MBW7573877.1"/>
    </source>
</evidence>
<evidence type="ECO:0000256" key="3">
    <source>
        <dbReference type="ARBA" id="ARBA00022908"/>
    </source>
</evidence>
<keyword evidence="5" id="KW-0233">DNA recombination</keyword>
<dbReference type="RefSeq" id="WP_219966282.1">
    <property type="nucleotide sequence ID" value="NZ_JAGFNZ010000006.1"/>
</dbReference>
<dbReference type="PANTHER" id="PTHR30349">
    <property type="entry name" value="PHAGE INTEGRASE-RELATED"/>
    <property type="match status" value="1"/>
</dbReference>
<feature type="domain" description="Tyr recombinase" evidence="6">
    <location>
        <begin position="168"/>
        <end position="392"/>
    </location>
</feature>
<evidence type="ECO:0000313" key="8">
    <source>
        <dbReference type="Proteomes" id="UP000719942"/>
    </source>
</evidence>
<gene>
    <name evidence="7" type="ORF">J5W02_13770</name>
</gene>
<sequence>MPKKEKTPTKPVRKRVYLGKDNGKPIYKNAYGKTDDEAAEKALQIKIARKKGVDVTADRDTFKKWADRWLAMKKGDVSNGRYNVYSYAVDKMENLWFMPIIKVQTGDIQDIINVLSERNPRTGKPTAKKTLIDVKSSAKQIFQIAIESRVIEYNPAEAVKIPKKAPQSERRALTDEEQQWIINTPHRAQRGAMIMMYAGLRRGELIPLLWSDIDLKAKTIDINKSVEIIDGKSVLKDGEAKTESSIRTIDIPQQLVDFLTFERKKDHITAETEDTLVMRSVKGKMLTESGWKRLWDAYWNVLNLKYGDFTAYKKVHPEIDFEKPESVHNPHGVPPMIPPITAHWLRHTFATLLYLAGVDVLTARDQLGHADIKTTLEIYTHLDKIYKRNSMDKLSEYISGKSAKKDGAVDTVSFTAT</sequence>
<dbReference type="InterPro" id="IPR011010">
    <property type="entry name" value="DNA_brk_join_enz"/>
</dbReference>
<protein>
    <submittedName>
        <fullName evidence="7">Tyrosine-type recombinase/integrase</fullName>
    </submittedName>
</protein>
<keyword evidence="3" id="KW-0229">DNA integration</keyword>
<dbReference type="InterPro" id="IPR010998">
    <property type="entry name" value="Integrase_recombinase_N"/>
</dbReference>
<accession>A0ABS7DRF3</accession>
<evidence type="ECO:0000256" key="2">
    <source>
        <dbReference type="ARBA" id="ARBA00008857"/>
    </source>
</evidence>
<dbReference type="PROSITE" id="PS51898">
    <property type="entry name" value="TYR_RECOMBINASE"/>
    <property type="match status" value="1"/>
</dbReference>
<dbReference type="Pfam" id="PF00589">
    <property type="entry name" value="Phage_integrase"/>
    <property type="match status" value="1"/>
</dbReference>
<dbReference type="Pfam" id="PF14659">
    <property type="entry name" value="Phage_int_SAM_3"/>
    <property type="match status" value="1"/>
</dbReference>
<dbReference type="InterPro" id="IPR050090">
    <property type="entry name" value="Tyrosine_recombinase_XerCD"/>
</dbReference>
<dbReference type="Gene3D" id="1.10.150.130">
    <property type="match status" value="1"/>
</dbReference>
<name>A0ABS7DRF3_9FIRM</name>
<proteinExistence type="inferred from homology"/>
<comment type="function">
    <text evidence="1">Site-specific tyrosine recombinase, which acts by catalyzing the cutting and rejoining of the recombining DNA molecules.</text>
</comment>
<dbReference type="InterPro" id="IPR004107">
    <property type="entry name" value="Integrase_SAM-like_N"/>
</dbReference>
<evidence type="ECO:0000256" key="1">
    <source>
        <dbReference type="ARBA" id="ARBA00003283"/>
    </source>
</evidence>
<comment type="caution">
    <text evidence="7">The sequence shown here is derived from an EMBL/GenBank/DDBJ whole genome shotgun (WGS) entry which is preliminary data.</text>
</comment>
<evidence type="ECO:0000259" key="6">
    <source>
        <dbReference type="PROSITE" id="PS51898"/>
    </source>
</evidence>